<evidence type="ECO:0000313" key="12">
    <source>
        <dbReference type="Proteomes" id="UP000051870"/>
    </source>
</evidence>
<dbReference type="PANTHER" id="PTHR42752:SF1">
    <property type="entry name" value="IMIDAZOLONEPROPIONASE-RELATED"/>
    <property type="match status" value="1"/>
</dbReference>
<dbReference type="InterPro" id="IPR054418">
    <property type="entry name" value="MQNX/HUTI_composite_N"/>
</dbReference>
<dbReference type="GeneID" id="83879889"/>
<evidence type="ECO:0000256" key="1">
    <source>
        <dbReference type="ARBA" id="ARBA00012864"/>
    </source>
</evidence>
<accession>A0A0P1I348</accession>
<evidence type="ECO:0000259" key="10">
    <source>
        <dbReference type="Pfam" id="PF22039"/>
    </source>
</evidence>
<protein>
    <recommendedName>
        <fullName evidence="1 8">Imidazolonepropionase</fullName>
        <ecNumber evidence="1 8">3.5.2.7</ecNumber>
    </recommendedName>
    <alternativeName>
        <fullName evidence="8">Imidazolone-5-propionate hydrolase</fullName>
    </alternativeName>
</protein>
<dbReference type="AlphaFoldDB" id="A0A0P1I348"/>
<organism evidence="11 12">
    <name type="scientific">Shimia thalassica</name>
    <dbReference type="NCBI Taxonomy" id="1715693"/>
    <lineage>
        <taxon>Bacteria</taxon>
        <taxon>Pseudomonadati</taxon>
        <taxon>Pseudomonadota</taxon>
        <taxon>Alphaproteobacteria</taxon>
        <taxon>Rhodobacterales</taxon>
        <taxon>Roseobacteraceae</taxon>
    </lineage>
</organism>
<comment type="function">
    <text evidence="8">Catalyzes the hydrolytic cleavage of the carbon-nitrogen bond in imidazolone-5-propanoate to yield N-formimidoyl-L-glutamate. It is the third step in the universal histidine degradation pathway.</text>
</comment>
<evidence type="ECO:0000256" key="3">
    <source>
        <dbReference type="ARBA" id="ARBA00022723"/>
    </source>
</evidence>
<feature type="binding site" evidence="8">
    <location>
        <position position="177"/>
    </location>
    <ligand>
        <name>4-imidazolone-5-propanoate</name>
        <dbReference type="ChEBI" id="CHEBI:77893"/>
    </ligand>
</feature>
<evidence type="ECO:0000256" key="5">
    <source>
        <dbReference type="ARBA" id="ARBA00022808"/>
    </source>
</evidence>
<dbReference type="STRING" id="1715693.PH7735_00815"/>
<evidence type="ECO:0000256" key="6">
    <source>
        <dbReference type="ARBA" id="ARBA00022833"/>
    </source>
</evidence>
<comment type="catalytic activity">
    <reaction evidence="8">
        <text>4-imidazolone-5-propanoate + H2O = N-formimidoyl-L-glutamate</text>
        <dbReference type="Rhea" id="RHEA:23660"/>
        <dbReference type="ChEBI" id="CHEBI:15377"/>
        <dbReference type="ChEBI" id="CHEBI:58928"/>
        <dbReference type="ChEBI" id="CHEBI:77893"/>
        <dbReference type="EC" id="3.5.2.7"/>
    </reaction>
</comment>
<keyword evidence="4 8" id="KW-0378">Hydrolase</keyword>
<reference evidence="12" key="1">
    <citation type="submission" date="2015-09" db="EMBL/GenBank/DDBJ databases">
        <authorList>
            <person name="Rodrigo-Torres Lidia"/>
            <person name="Arahal R.David."/>
        </authorList>
    </citation>
    <scope>NUCLEOTIDE SEQUENCE [LARGE SCALE GENOMIC DNA]</scope>
    <source>
        <strain evidence="12">CECT 7735</strain>
    </source>
</reference>
<dbReference type="GO" id="GO:0019557">
    <property type="term" value="P:L-histidine catabolic process to glutamate and formate"/>
    <property type="evidence" value="ECO:0007669"/>
    <property type="project" value="UniProtKB-UniPathway"/>
</dbReference>
<feature type="binding site" evidence="8">
    <location>
        <position position="317"/>
    </location>
    <ligand>
        <name>Zn(2+)</name>
        <dbReference type="ChEBI" id="CHEBI:29105"/>
    </ligand>
</feature>
<feature type="binding site" evidence="8">
    <location>
        <position position="144"/>
    </location>
    <ligand>
        <name>4-imidazolone-5-propanoate</name>
        <dbReference type="ChEBI" id="CHEBI:77893"/>
    </ligand>
</feature>
<keyword evidence="6 8" id="KW-0862">Zinc</keyword>
<evidence type="ECO:0000256" key="4">
    <source>
        <dbReference type="ARBA" id="ARBA00022801"/>
    </source>
</evidence>
<evidence type="ECO:0000256" key="2">
    <source>
        <dbReference type="ARBA" id="ARBA00022490"/>
    </source>
</evidence>
<feature type="binding site" evidence="8">
    <location>
        <position position="242"/>
    </location>
    <ligand>
        <name>Fe(3+)</name>
        <dbReference type="ChEBI" id="CHEBI:29034"/>
    </ligand>
</feature>
<dbReference type="SUPFAM" id="SSF51556">
    <property type="entry name" value="Metallo-dependent hydrolases"/>
    <property type="match status" value="1"/>
</dbReference>
<name>A0A0P1I348_9RHOB</name>
<evidence type="ECO:0000259" key="9">
    <source>
        <dbReference type="Pfam" id="PF01979"/>
    </source>
</evidence>
<evidence type="ECO:0000256" key="7">
    <source>
        <dbReference type="ARBA" id="ARBA00023004"/>
    </source>
</evidence>
<dbReference type="RefSeq" id="WP_058310006.1">
    <property type="nucleotide sequence ID" value="NZ_CYTW01000001.1"/>
</dbReference>
<dbReference type="EMBL" id="CYTW01000001">
    <property type="protein sequence ID" value="CUJ87774.1"/>
    <property type="molecule type" value="Genomic_DNA"/>
</dbReference>
<dbReference type="SUPFAM" id="SSF51338">
    <property type="entry name" value="Composite domain of metallo-dependent hydrolases"/>
    <property type="match status" value="1"/>
</dbReference>
<comment type="cofactor">
    <cofactor evidence="8">
        <name>Zn(2+)</name>
        <dbReference type="ChEBI" id="CHEBI:29105"/>
    </cofactor>
    <cofactor evidence="8">
        <name>Fe(3+)</name>
        <dbReference type="ChEBI" id="CHEBI:29034"/>
    </cofactor>
    <text evidence="8">Binds 1 zinc or iron ion per subunit.</text>
</comment>
<dbReference type="InterPro" id="IPR005920">
    <property type="entry name" value="HutI"/>
</dbReference>
<comment type="pathway">
    <text evidence="8">Amino-acid degradation; L-histidine degradation into L-glutamate; N-formimidoyl-L-glutamate from L-histidine: step 3/3.</text>
</comment>
<comment type="subcellular location">
    <subcellularLocation>
        <location evidence="8">Cytoplasm</location>
    </subcellularLocation>
</comment>
<dbReference type="Proteomes" id="UP000051870">
    <property type="component" value="Unassembled WGS sequence"/>
</dbReference>
<evidence type="ECO:0000313" key="11">
    <source>
        <dbReference type="EMBL" id="CUJ87774.1"/>
    </source>
</evidence>
<keyword evidence="3 8" id="KW-0479">Metal-binding</keyword>
<dbReference type="Pfam" id="PF22039">
    <property type="entry name" value="HUTI_composite_bact"/>
    <property type="match status" value="1"/>
</dbReference>
<dbReference type="InterPro" id="IPR006680">
    <property type="entry name" value="Amidohydro-rel"/>
</dbReference>
<dbReference type="InterPro" id="IPR011059">
    <property type="entry name" value="Metal-dep_hydrolase_composite"/>
</dbReference>
<feature type="binding site" evidence="8">
    <location>
        <position position="72"/>
    </location>
    <ligand>
        <name>Fe(3+)</name>
        <dbReference type="ChEBI" id="CHEBI:29034"/>
    </ligand>
</feature>
<dbReference type="Pfam" id="PF01979">
    <property type="entry name" value="Amidohydro_1"/>
    <property type="match status" value="1"/>
</dbReference>
<dbReference type="PANTHER" id="PTHR42752">
    <property type="entry name" value="IMIDAZOLONEPROPIONASE"/>
    <property type="match status" value="1"/>
</dbReference>
<dbReference type="GO" id="GO:0050480">
    <property type="term" value="F:imidazolonepropionase activity"/>
    <property type="evidence" value="ECO:0007669"/>
    <property type="project" value="UniProtKB-UniRule"/>
</dbReference>
<feature type="binding site" evidence="8">
    <location>
        <position position="322"/>
    </location>
    <ligand>
        <name>4-imidazolone-5-propanoate</name>
        <dbReference type="ChEBI" id="CHEBI:77893"/>
    </ligand>
</feature>
<dbReference type="GO" id="GO:0008270">
    <property type="term" value="F:zinc ion binding"/>
    <property type="evidence" value="ECO:0007669"/>
    <property type="project" value="UniProtKB-UniRule"/>
</dbReference>
<keyword evidence="12" id="KW-1185">Reference proteome</keyword>
<dbReference type="GO" id="GO:0005737">
    <property type="term" value="C:cytoplasm"/>
    <property type="evidence" value="ECO:0007669"/>
    <property type="project" value="UniProtKB-SubCell"/>
</dbReference>
<feature type="binding site" evidence="8">
    <location>
        <position position="317"/>
    </location>
    <ligand>
        <name>Fe(3+)</name>
        <dbReference type="ChEBI" id="CHEBI:29034"/>
    </ligand>
</feature>
<dbReference type="GO" id="GO:0019556">
    <property type="term" value="P:L-histidine catabolic process to glutamate and formamide"/>
    <property type="evidence" value="ECO:0007669"/>
    <property type="project" value="UniProtKB-UniRule"/>
</dbReference>
<dbReference type="CDD" id="cd01296">
    <property type="entry name" value="Imidazolone-5PH"/>
    <property type="match status" value="1"/>
</dbReference>
<dbReference type="GO" id="GO:0005506">
    <property type="term" value="F:iron ion binding"/>
    <property type="evidence" value="ECO:0007669"/>
    <property type="project" value="UniProtKB-UniRule"/>
</dbReference>
<feature type="binding site" evidence="8">
    <location>
        <position position="321"/>
    </location>
    <ligand>
        <name>N-formimidoyl-L-glutamate</name>
        <dbReference type="ChEBI" id="CHEBI:58928"/>
    </ligand>
</feature>
<proteinExistence type="inferred from homology"/>
<evidence type="ECO:0000256" key="8">
    <source>
        <dbReference type="HAMAP-Rule" id="MF_00372"/>
    </source>
</evidence>
<feature type="binding site" evidence="8">
    <location>
        <position position="74"/>
    </location>
    <ligand>
        <name>Fe(3+)</name>
        <dbReference type="ChEBI" id="CHEBI:29034"/>
    </ligand>
</feature>
<feature type="domain" description="Amidohydrolase-related" evidence="9">
    <location>
        <begin position="63"/>
        <end position="382"/>
    </location>
</feature>
<feature type="binding site" evidence="8">
    <location>
        <position position="242"/>
    </location>
    <ligand>
        <name>Zn(2+)</name>
        <dbReference type="ChEBI" id="CHEBI:29105"/>
    </ligand>
</feature>
<feature type="binding site" evidence="8">
    <location>
        <position position="72"/>
    </location>
    <ligand>
        <name>Zn(2+)</name>
        <dbReference type="ChEBI" id="CHEBI:29105"/>
    </ligand>
</feature>
<comment type="similarity">
    <text evidence="8">Belongs to the metallo-dependent hydrolases superfamily. HutI family.</text>
</comment>
<dbReference type="FunFam" id="3.20.20.140:FF:000007">
    <property type="entry name" value="Imidazolonepropionase"/>
    <property type="match status" value="1"/>
</dbReference>
<dbReference type="UniPathway" id="UPA00379">
    <property type="reaction ID" value="UER00551"/>
</dbReference>
<dbReference type="EC" id="3.5.2.7" evidence="1 8"/>
<dbReference type="Gene3D" id="3.20.20.140">
    <property type="entry name" value="Metal-dependent hydrolases"/>
    <property type="match status" value="1"/>
</dbReference>
<keyword evidence="7 8" id="KW-0408">Iron</keyword>
<feature type="binding site" evidence="8">
    <location>
        <position position="74"/>
    </location>
    <ligand>
        <name>Zn(2+)</name>
        <dbReference type="ChEBI" id="CHEBI:29105"/>
    </ligand>
</feature>
<feature type="domain" description="Aminodeoxyfutalosine deaminase/Imidazolonepropionase-like composite" evidence="10">
    <location>
        <begin position="29"/>
        <end position="54"/>
    </location>
</feature>
<sequence>MTKNIKIFVDLNAATMGDSGGAYGLIEDAAIVVDGGMIGWVGPKADLPARFADAPRTSLGGRLVTPGLIDCHTHIVHGGDRAVEFEMRLNGASYEEVARAGGGIVSTVKATRGATENELLEDALRRVDVMIAEGVTSIEVKSGYGLDEETELRMLRVARSIMANRRIRVKTTFLGAHATPAEFHGRDDAYIDDVCIPALRAAHAEGLVDAVDGFCEGIAFQPDQIARVFDVAQELGLPVKLHAEQLSNLGGAKLAAAYGALSADHIEYLNEEGVKAMAKAGTVAVILPGAFYTLRETQSPPIDLLRKHGVPMALATDINPGSSPLNSLLLTLNMGCTLFRMTPEEALRGATCNAARALGLTDTGTLAAGLRAEMAVWDVKHPAELAYRIGFNPLHSRIFGGTS</sequence>
<dbReference type="NCBIfam" id="TIGR01224">
    <property type="entry name" value="hutI"/>
    <property type="match status" value="1"/>
</dbReference>
<feature type="binding site" evidence="8">
    <location>
        <position position="245"/>
    </location>
    <ligand>
        <name>4-imidazolone-5-propanoate</name>
        <dbReference type="ChEBI" id="CHEBI:77893"/>
    </ligand>
</feature>
<keyword evidence="5 8" id="KW-0369">Histidine metabolism</keyword>
<gene>
    <name evidence="8 11" type="primary">hutI</name>
    <name evidence="11" type="ORF">PH7735_00815</name>
</gene>
<feature type="binding site" evidence="8">
    <location>
        <position position="144"/>
    </location>
    <ligand>
        <name>N-formimidoyl-L-glutamate</name>
        <dbReference type="ChEBI" id="CHEBI:58928"/>
    </ligand>
</feature>
<dbReference type="Gene3D" id="2.30.40.10">
    <property type="entry name" value="Urease, subunit C, domain 1"/>
    <property type="match status" value="1"/>
</dbReference>
<dbReference type="HAMAP" id="MF_00372">
    <property type="entry name" value="HutI"/>
    <property type="match status" value="1"/>
</dbReference>
<feature type="binding site" evidence="8">
    <location>
        <position position="319"/>
    </location>
    <ligand>
        <name>N-formimidoyl-L-glutamate</name>
        <dbReference type="ChEBI" id="CHEBI:58928"/>
    </ligand>
</feature>
<dbReference type="InterPro" id="IPR032466">
    <property type="entry name" value="Metal_Hydrolase"/>
</dbReference>
<feature type="binding site" evidence="8">
    <location>
        <position position="81"/>
    </location>
    <ligand>
        <name>4-imidazolone-5-propanoate</name>
        <dbReference type="ChEBI" id="CHEBI:77893"/>
    </ligand>
</feature>
<keyword evidence="2 8" id="KW-0963">Cytoplasm</keyword>